<reference evidence="2" key="1">
    <citation type="submission" date="2025-08" db="UniProtKB">
        <authorList>
            <consortium name="Ensembl"/>
        </authorList>
    </citation>
    <scope>IDENTIFICATION</scope>
</reference>
<reference evidence="2" key="2">
    <citation type="submission" date="2025-09" db="UniProtKB">
        <authorList>
            <consortium name="Ensembl"/>
        </authorList>
    </citation>
    <scope>IDENTIFICATION</scope>
</reference>
<accession>A0A3Q2YZ72</accession>
<organism evidence="2 3">
    <name type="scientific">Hippocampus comes</name>
    <name type="common">Tiger tail seahorse</name>
    <dbReference type="NCBI Taxonomy" id="109280"/>
    <lineage>
        <taxon>Eukaryota</taxon>
        <taxon>Metazoa</taxon>
        <taxon>Chordata</taxon>
        <taxon>Craniata</taxon>
        <taxon>Vertebrata</taxon>
        <taxon>Euteleostomi</taxon>
        <taxon>Actinopterygii</taxon>
        <taxon>Neopterygii</taxon>
        <taxon>Teleostei</taxon>
        <taxon>Neoteleostei</taxon>
        <taxon>Acanthomorphata</taxon>
        <taxon>Syngnathiaria</taxon>
        <taxon>Syngnathiformes</taxon>
        <taxon>Syngnathoidei</taxon>
        <taxon>Syngnathidae</taxon>
        <taxon>Hippocampus</taxon>
    </lineage>
</organism>
<dbReference type="STRING" id="109280.ENSHCOP00000024510"/>
<protein>
    <recommendedName>
        <fullName evidence="1">dUTPase-like domain-containing protein</fullName>
    </recommendedName>
</protein>
<feature type="domain" description="dUTPase-like" evidence="1">
    <location>
        <begin position="20"/>
        <end position="79"/>
    </location>
</feature>
<dbReference type="SUPFAM" id="SSF51283">
    <property type="entry name" value="dUTPase-like"/>
    <property type="match status" value="1"/>
</dbReference>
<evidence type="ECO:0000259" key="1">
    <source>
        <dbReference type="Pfam" id="PF00692"/>
    </source>
</evidence>
<name>A0A3Q2YZ72_HIPCM</name>
<dbReference type="Proteomes" id="UP000264820">
    <property type="component" value="Unplaced"/>
</dbReference>
<dbReference type="InterPro" id="IPR029054">
    <property type="entry name" value="dUTPase-like"/>
</dbReference>
<evidence type="ECO:0000313" key="2">
    <source>
        <dbReference type="Ensembl" id="ENSHCOP00000024510.1"/>
    </source>
</evidence>
<dbReference type="InterPro" id="IPR036157">
    <property type="entry name" value="dUTPase-like_sf"/>
</dbReference>
<evidence type="ECO:0000313" key="3">
    <source>
        <dbReference type="Proteomes" id="UP000264820"/>
    </source>
</evidence>
<dbReference type="Gene3D" id="2.70.40.10">
    <property type="match status" value="1"/>
</dbReference>
<dbReference type="GeneTree" id="ENSGT01030000236420"/>
<dbReference type="Pfam" id="PF00692">
    <property type="entry name" value="dUTPase"/>
    <property type="match status" value="1"/>
</dbReference>
<keyword evidence="3" id="KW-1185">Reference proteome</keyword>
<proteinExistence type="predicted"/>
<dbReference type="Ensembl" id="ENSHCOT00000017769.1">
    <property type="protein sequence ID" value="ENSHCOP00000024510.1"/>
    <property type="gene ID" value="ENSHCOG00000013911.1"/>
</dbReference>
<sequence length="97" mass="10349">YQSEIQIFKTGLGLQCPIGTYGHGEIGVVCKLFGKQPLVLTQGDKIAQLVIKPCNMSQVIEIPKPIVLTTRGDGGFGSTDKSGNGSNIFFVLMHTAP</sequence>
<dbReference type="AlphaFoldDB" id="A0A3Q2YZ72"/>